<reference evidence="1 2" key="1">
    <citation type="submission" date="2019-10" db="EMBL/GenBank/DDBJ databases">
        <title>New species of Slilvanegrellaceae.</title>
        <authorList>
            <person name="Pitt A."/>
            <person name="Hahn M.W."/>
        </authorList>
    </citation>
    <scope>NUCLEOTIDE SEQUENCE [LARGE SCALE GENOMIC DNA]</scope>
    <source>
        <strain evidence="1 2">SP-Ram-0.45-NSY-1</strain>
    </source>
</reference>
<name>A0A6N6VXE2_9BACT</name>
<accession>A0A6N6VXE2</accession>
<protein>
    <submittedName>
        <fullName evidence="1">Uncharacterized protein</fullName>
    </submittedName>
</protein>
<comment type="caution">
    <text evidence="1">The sequence shown here is derived from an EMBL/GenBank/DDBJ whole genome shotgun (WGS) entry which is preliminary data.</text>
</comment>
<proteinExistence type="predicted"/>
<sequence>MSRMFIFFYYIIFILTLNIFVFQANAYEDEDEDEEINEKKSLVNLNNNEKLISNIKTKQEACKILNHKVVTYIDLIYYVKNCNLMLINDPEVSNNLIQDQRKSIVSLSANVYAMMPIGNNYTSDDYYNDYTKNSDGSFHSICQKYEKWVVTSDSINYYFIDSCKKRLFKNFNDISLFTDKSKPIFSLQPRILNRFPTGEPIIVKKKSDESVMVVPETEIKAGLPSAKVLCGKLDRKVVSFHEGFFFLENCKLYTISDFNIDIQKKADDLGGIKELTIKQAIGIPQVGTIKSKDVLNRMR</sequence>
<dbReference type="Proteomes" id="UP000437748">
    <property type="component" value="Unassembled WGS sequence"/>
</dbReference>
<evidence type="ECO:0000313" key="2">
    <source>
        <dbReference type="Proteomes" id="UP000437748"/>
    </source>
</evidence>
<organism evidence="1 2">
    <name type="scientific">Silvanigrella paludirubra</name>
    <dbReference type="NCBI Taxonomy" id="2499159"/>
    <lineage>
        <taxon>Bacteria</taxon>
        <taxon>Pseudomonadati</taxon>
        <taxon>Bdellovibrionota</taxon>
        <taxon>Oligoflexia</taxon>
        <taxon>Silvanigrellales</taxon>
        <taxon>Silvanigrellaceae</taxon>
        <taxon>Silvanigrella</taxon>
    </lineage>
</organism>
<dbReference type="AlphaFoldDB" id="A0A6N6VXE2"/>
<evidence type="ECO:0000313" key="1">
    <source>
        <dbReference type="EMBL" id="KAB8038685.1"/>
    </source>
</evidence>
<dbReference type="EMBL" id="WFLM01000003">
    <property type="protein sequence ID" value="KAB8038685.1"/>
    <property type="molecule type" value="Genomic_DNA"/>
</dbReference>
<gene>
    <name evidence="1" type="ORF">GCL60_07425</name>
</gene>
<keyword evidence="2" id="KW-1185">Reference proteome</keyword>